<evidence type="ECO:0000313" key="3">
    <source>
        <dbReference type="Proteomes" id="UP000012118"/>
    </source>
</evidence>
<keyword evidence="1" id="KW-0812">Transmembrane</keyword>
<keyword evidence="1" id="KW-0472">Membrane</keyword>
<organism evidence="2 3">
    <name type="scientific">Leptospira weilii str. UI 13098</name>
    <dbReference type="NCBI Taxonomy" id="1088542"/>
    <lineage>
        <taxon>Bacteria</taxon>
        <taxon>Pseudomonadati</taxon>
        <taxon>Spirochaetota</taxon>
        <taxon>Spirochaetia</taxon>
        <taxon>Leptospirales</taxon>
        <taxon>Leptospiraceae</taxon>
        <taxon>Leptospira</taxon>
    </lineage>
</organism>
<feature type="non-terminal residue" evidence="2">
    <location>
        <position position="65"/>
    </location>
</feature>
<reference evidence="2 3" key="1">
    <citation type="submission" date="2013-01" db="EMBL/GenBank/DDBJ databases">
        <authorList>
            <person name="Harkins D.M."/>
            <person name="Durkin A.S."/>
            <person name="Brinkac L.M."/>
            <person name="Haft D.H."/>
            <person name="Selengut J.D."/>
            <person name="Sanka R."/>
            <person name="DePew J."/>
            <person name="Purushe J."/>
            <person name="Chanthongthip A."/>
            <person name="Lattana O."/>
            <person name="Phetsouvanh R."/>
            <person name="Newton P.N."/>
            <person name="Vinetz J.M."/>
            <person name="Sutton G.G."/>
            <person name="Nierman W.C."/>
            <person name="Fouts D.E."/>
        </authorList>
    </citation>
    <scope>NUCLEOTIDE SEQUENCE [LARGE SCALE GENOMIC DNA]</scope>
    <source>
        <strain evidence="2 3">UI 13098</strain>
    </source>
</reference>
<name>M6Q7J3_9LEPT</name>
<protein>
    <submittedName>
        <fullName evidence="2">Uncharacterized protein</fullName>
    </submittedName>
</protein>
<evidence type="ECO:0000313" key="2">
    <source>
        <dbReference type="EMBL" id="EMN88623.1"/>
    </source>
</evidence>
<evidence type="ECO:0000256" key="1">
    <source>
        <dbReference type="SAM" id="Phobius"/>
    </source>
</evidence>
<sequence>MVSFLKINILYYFYFIFFFTKLPPRLFLCKIMKTKNSYHTAIILKAQLGMLSKRKDPLFPTRLSP</sequence>
<keyword evidence="1" id="KW-1133">Transmembrane helix</keyword>
<accession>M6Q7J3</accession>
<proteinExistence type="predicted"/>
<dbReference type="Proteomes" id="UP000012118">
    <property type="component" value="Unassembled WGS sequence"/>
</dbReference>
<gene>
    <name evidence="2" type="ORF">LEP1GSC108_0033</name>
</gene>
<keyword evidence="3" id="KW-1185">Reference proteome</keyword>
<comment type="caution">
    <text evidence="2">The sequence shown here is derived from an EMBL/GenBank/DDBJ whole genome shotgun (WGS) entry which is preliminary data.</text>
</comment>
<dbReference type="EMBL" id="AHNU02000076">
    <property type="protein sequence ID" value="EMN88623.1"/>
    <property type="molecule type" value="Genomic_DNA"/>
</dbReference>
<feature type="transmembrane region" description="Helical" evidence="1">
    <location>
        <begin position="12"/>
        <end position="28"/>
    </location>
</feature>
<dbReference type="AlphaFoldDB" id="M6Q7J3"/>